<protein>
    <submittedName>
        <fullName evidence="2">Uncharacterized protein</fullName>
    </submittedName>
</protein>
<comment type="caution">
    <text evidence="2">The sequence shown here is derived from an EMBL/GenBank/DDBJ whole genome shotgun (WGS) entry which is preliminary data.</text>
</comment>
<feature type="transmembrane region" description="Helical" evidence="1">
    <location>
        <begin position="59"/>
        <end position="82"/>
    </location>
</feature>
<keyword evidence="1" id="KW-0812">Transmembrane</keyword>
<keyword evidence="1" id="KW-0472">Membrane</keyword>
<feature type="transmembrane region" description="Helical" evidence="1">
    <location>
        <begin position="129"/>
        <end position="153"/>
    </location>
</feature>
<accession>A0ABS8WSE8</accession>
<reference evidence="2 3" key="1">
    <citation type="journal article" date="2021" name="BMC Genomics">
        <title>Datura genome reveals duplications of psychoactive alkaloid biosynthetic genes and high mutation rate following tissue culture.</title>
        <authorList>
            <person name="Rajewski A."/>
            <person name="Carter-House D."/>
            <person name="Stajich J."/>
            <person name="Litt A."/>
        </authorList>
    </citation>
    <scope>NUCLEOTIDE SEQUENCE [LARGE SCALE GENOMIC DNA]</scope>
    <source>
        <strain evidence="2">AR-01</strain>
    </source>
</reference>
<keyword evidence="1" id="KW-1133">Transmembrane helix</keyword>
<sequence length="224" mass="24297">MRHHERLRLNFNDRNTEFFYSSEKIGSLSEFLENSEITLTGSKWRREPFLLLRSPGHDVVVLALFGTLVDNVVGIVSVVGLVPLSDTSVGTLGVSPQGRVCLVLGFHLWSPPGRGVVVLSLFGTPVDNVVGILFVVELVLVFGISVGTLLISLQAHAGLPSFLLTAHIAERSSFDIEVAAQEVCPEPDIASSNSRAHASGLVPEGFDHRIEMRGTKSTKRETKA</sequence>
<evidence type="ECO:0000313" key="3">
    <source>
        <dbReference type="Proteomes" id="UP000823775"/>
    </source>
</evidence>
<dbReference type="EMBL" id="JACEIK010010144">
    <property type="protein sequence ID" value="MCE3215000.1"/>
    <property type="molecule type" value="Genomic_DNA"/>
</dbReference>
<evidence type="ECO:0000313" key="2">
    <source>
        <dbReference type="EMBL" id="MCE3215000.1"/>
    </source>
</evidence>
<proteinExistence type="predicted"/>
<name>A0ABS8WSE8_DATST</name>
<organism evidence="2 3">
    <name type="scientific">Datura stramonium</name>
    <name type="common">Jimsonweed</name>
    <name type="synonym">Common thornapple</name>
    <dbReference type="NCBI Taxonomy" id="4076"/>
    <lineage>
        <taxon>Eukaryota</taxon>
        <taxon>Viridiplantae</taxon>
        <taxon>Streptophyta</taxon>
        <taxon>Embryophyta</taxon>
        <taxon>Tracheophyta</taxon>
        <taxon>Spermatophyta</taxon>
        <taxon>Magnoliopsida</taxon>
        <taxon>eudicotyledons</taxon>
        <taxon>Gunneridae</taxon>
        <taxon>Pentapetalae</taxon>
        <taxon>asterids</taxon>
        <taxon>lamiids</taxon>
        <taxon>Solanales</taxon>
        <taxon>Solanaceae</taxon>
        <taxon>Solanoideae</taxon>
        <taxon>Datureae</taxon>
        <taxon>Datura</taxon>
    </lineage>
</organism>
<gene>
    <name evidence="2" type="ORF">HAX54_000518</name>
</gene>
<evidence type="ECO:0000256" key="1">
    <source>
        <dbReference type="SAM" id="Phobius"/>
    </source>
</evidence>
<keyword evidence="3" id="KW-1185">Reference proteome</keyword>
<dbReference type="Proteomes" id="UP000823775">
    <property type="component" value="Unassembled WGS sequence"/>
</dbReference>